<dbReference type="PROSITE" id="PS50237">
    <property type="entry name" value="HECT"/>
    <property type="match status" value="1"/>
</dbReference>
<proteinExistence type="predicted"/>
<dbReference type="GO" id="GO:0004842">
    <property type="term" value="F:ubiquitin-protein transferase activity"/>
    <property type="evidence" value="ECO:0007669"/>
    <property type="project" value="InterPro"/>
</dbReference>
<dbReference type="Gene3D" id="3.30.2410.10">
    <property type="entry name" value="Hect, E3 ligase catalytic domain"/>
    <property type="match status" value="1"/>
</dbReference>
<organism evidence="2 3">
    <name type="scientific">Paramuricea clavata</name>
    <name type="common">Red gorgonian</name>
    <name type="synonym">Violescent sea-whip</name>
    <dbReference type="NCBI Taxonomy" id="317549"/>
    <lineage>
        <taxon>Eukaryota</taxon>
        <taxon>Metazoa</taxon>
        <taxon>Cnidaria</taxon>
        <taxon>Anthozoa</taxon>
        <taxon>Octocorallia</taxon>
        <taxon>Malacalcyonacea</taxon>
        <taxon>Plexauridae</taxon>
        <taxon>Paramuricea</taxon>
    </lineage>
</organism>
<protein>
    <submittedName>
        <fullName evidence="2">G2 M phase-specific E3 ubiquitin- ligase-like</fullName>
    </submittedName>
</protein>
<evidence type="ECO:0000313" key="2">
    <source>
        <dbReference type="EMBL" id="CAB4032540.1"/>
    </source>
</evidence>
<dbReference type="Pfam" id="PF00632">
    <property type="entry name" value="HECT"/>
    <property type="match status" value="1"/>
</dbReference>
<keyword evidence="1" id="KW-0833">Ubl conjugation pathway</keyword>
<evidence type="ECO:0000313" key="3">
    <source>
        <dbReference type="Proteomes" id="UP001152795"/>
    </source>
</evidence>
<evidence type="ECO:0000256" key="1">
    <source>
        <dbReference type="ARBA" id="ARBA00022786"/>
    </source>
</evidence>
<dbReference type="InterPro" id="IPR000569">
    <property type="entry name" value="HECT_dom"/>
</dbReference>
<dbReference type="SUPFAM" id="SSF56204">
    <property type="entry name" value="Hect, E3 ligase catalytic domain"/>
    <property type="match status" value="1"/>
</dbReference>
<gene>
    <name evidence="2" type="ORF">PACLA_8A045042</name>
</gene>
<sequence>MIKQNKDAMKYLFTMSDTFVPSVDYMLDHIHGEFSEEGSNMKTNEIDIYKYLNDYIEDIGFSASPDDGTDIENTATTLSKLYRFITGTSTVPPCGLPKDITVKFKHDCDDKCRCRPTASTCNISFTLPLHYANYLDFKECVSSALVETYGFGFL</sequence>
<dbReference type="EMBL" id="CACRXK020018483">
    <property type="protein sequence ID" value="CAB4032540.1"/>
    <property type="molecule type" value="Genomic_DNA"/>
</dbReference>
<reference evidence="2" key="1">
    <citation type="submission" date="2020-04" db="EMBL/GenBank/DDBJ databases">
        <authorList>
            <person name="Alioto T."/>
            <person name="Alioto T."/>
            <person name="Gomez Garrido J."/>
        </authorList>
    </citation>
    <scope>NUCLEOTIDE SEQUENCE</scope>
    <source>
        <strain evidence="2">A484AB</strain>
    </source>
</reference>
<accession>A0A6S7JTI4</accession>
<dbReference type="OrthoDB" id="5971299at2759"/>
<comment type="caution">
    <text evidence="2">The sequence shown here is derived from an EMBL/GenBank/DDBJ whole genome shotgun (WGS) entry which is preliminary data.</text>
</comment>
<keyword evidence="3" id="KW-1185">Reference proteome</keyword>
<dbReference type="GO" id="GO:0016874">
    <property type="term" value="F:ligase activity"/>
    <property type="evidence" value="ECO:0007669"/>
    <property type="project" value="UniProtKB-KW"/>
</dbReference>
<dbReference type="Proteomes" id="UP001152795">
    <property type="component" value="Unassembled WGS sequence"/>
</dbReference>
<dbReference type="InterPro" id="IPR035983">
    <property type="entry name" value="Hect_E3_ubiquitin_ligase"/>
</dbReference>
<name>A0A6S7JTI4_PARCT</name>
<dbReference type="AlphaFoldDB" id="A0A6S7JTI4"/>
<keyword evidence="2" id="KW-0436">Ligase</keyword>